<evidence type="ECO:0000313" key="2">
    <source>
        <dbReference type="Proteomes" id="UP000182517"/>
    </source>
</evidence>
<dbReference type="SUPFAM" id="SSF52949">
    <property type="entry name" value="Macro domain-like"/>
    <property type="match status" value="1"/>
</dbReference>
<dbReference type="PANTHER" id="PTHR12521">
    <property type="entry name" value="PROTEIN C6ORF130"/>
    <property type="match status" value="1"/>
</dbReference>
<dbReference type="GO" id="GO:0140291">
    <property type="term" value="P:peptidyl-glutamate ADP-deribosylation"/>
    <property type="evidence" value="ECO:0007669"/>
    <property type="project" value="TreeGrafter"/>
</dbReference>
<name>A0A1L3GPB3_9BACT</name>
<accession>A0A1L3GPB3</accession>
<dbReference type="EMBL" id="CP015519">
    <property type="protein sequence ID" value="APG27754.1"/>
    <property type="molecule type" value="Genomic_DNA"/>
</dbReference>
<gene>
    <name evidence="1" type="ORF">A7E78_07830</name>
</gene>
<evidence type="ECO:0000313" key="1">
    <source>
        <dbReference type="EMBL" id="APG27754.1"/>
    </source>
</evidence>
<dbReference type="KEGG" id="pef:A7E78_07830"/>
<dbReference type="InterPro" id="IPR043472">
    <property type="entry name" value="Macro_dom-like"/>
</dbReference>
<dbReference type="RefSeq" id="WP_072283721.1">
    <property type="nucleotide sequence ID" value="NZ_CP015519.1"/>
</dbReference>
<dbReference type="OrthoDB" id="9780211at2"/>
<sequence length="142" mass="16039">MEEIFGDLWDYYGTAAVGITTGGQVSRKGQCMMPRGCARQAKDRFPDLPEKLGSLIRVEGNHVFHLGNGLYSFPVENSPFEVPELSIIERSCRELVELTNQQGWSKVVLPRPGCGGGGLEWRQVRPLLERHFDKRFYIITQA</sequence>
<dbReference type="InterPro" id="IPR050892">
    <property type="entry name" value="ADP-ribose_metab_enzymes"/>
</dbReference>
<keyword evidence="2" id="KW-1185">Reference proteome</keyword>
<dbReference type="Gene3D" id="3.40.220.10">
    <property type="entry name" value="Leucine Aminopeptidase, subunit E, domain 1"/>
    <property type="match status" value="1"/>
</dbReference>
<proteinExistence type="predicted"/>
<dbReference type="AlphaFoldDB" id="A0A1L3GPB3"/>
<reference evidence="1 2" key="1">
    <citation type="journal article" date="2017" name="Genome Announc.">
        <title>Complete Genome Sequences of Two Acetylene-Fermenting Pelobacter acetylenicus Strains.</title>
        <authorList>
            <person name="Sutton J.M."/>
            <person name="Baesman S.M."/>
            <person name="Fierst J.L."/>
            <person name="Poret-Peterson A.T."/>
            <person name="Oremland R.S."/>
            <person name="Dunlap D.S."/>
            <person name="Akob D.M."/>
        </authorList>
    </citation>
    <scope>NUCLEOTIDE SEQUENCE [LARGE SCALE GENOMIC DNA]</scope>
    <source>
        <strain evidence="1 2">SFB93</strain>
    </source>
</reference>
<dbReference type="STRING" id="1842532.A7E78_07830"/>
<organism evidence="1 2">
    <name type="scientific">Syntrophotalea acetylenivorans</name>
    <dbReference type="NCBI Taxonomy" id="1842532"/>
    <lineage>
        <taxon>Bacteria</taxon>
        <taxon>Pseudomonadati</taxon>
        <taxon>Thermodesulfobacteriota</taxon>
        <taxon>Desulfuromonadia</taxon>
        <taxon>Desulfuromonadales</taxon>
        <taxon>Syntrophotaleaceae</taxon>
        <taxon>Syntrophotalea</taxon>
    </lineage>
</organism>
<protein>
    <submittedName>
        <fullName evidence="1">ADP-ribose-binding protein</fullName>
    </submittedName>
</protein>
<dbReference type="Proteomes" id="UP000182517">
    <property type="component" value="Chromosome"/>
</dbReference>
<dbReference type="PANTHER" id="PTHR12521:SF0">
    <property type="entry name" value="ADP-RIBOSE GLYCOHYDROLASE OARD1"/>
    <property type="match status" value="1"/>
</dbReference>